<organism evidence="1 2">
    <name type="scientific">Iris pallida</name>
    <name type="common">Sweet iris</name>
    <dbReference type="NCBI Taxonomy" id="29817"/>
    <lineage>
        <taxon>Eukaryota</taxon>
        <taxon>Viridiplantae</taxon>
        <taxon>Streptophyta</taxon>
        <taxon>Embryophyta</taxon>
        <taxon>Tracheophyta</taxon>
        <taxon>Spermatophyta</taxon>
        <taxon>Magnoliopsida</taxon>
        <taxon>Liliopsida</taxon>
        <taxon>Asparagales</taxon>
        <taxon>Iridaceae</taxon>
        <taxon>Iridoideae</taxon>
        <taxon>Irideae</taxon>
        <taxon>Iris</taxon>
    </lineage>
</organism>
<reference evidence="1" key="2">
    <citation type="submission" date="2023-04" db="EMBL/GenBank/DDBJ databases">
        <authorList>
            <person name="Bruccoleri R.E."/>
            <person name="Oakeley E.J."/>
            <person name="Faust A.-M."/>
            <person name="Dessus-Babus S."/>
            <person name="Altorfer M."/>
            <person name="Burckhardt D."/>
            <person name="Oertli M."/>
            <person name="Naumann U."/>
            <person name="Petersen F."/>
            <person name="Wong J."/>
        </authorList>
    </citation>
    <scope>NUCLEOTIDE SEQUENCE</scope>
    <source>
        <strain evidence="1">GSM-AAB239-AS_SAM_17_03QT</strain>
        <tissue evidence="1">Leaf</tissue>
    </source>
</reference>
<comment type="caution">
    <text evidence="1">The sequence shown here is derived from an EMBL/GenBank/DDBJ whole genome shotgun (WGS) entry which is preliminary data.</text>
</comment>
<gene>
    <name evidence="1" type="ORF">M6B38_113145</name>
</gene>
<accession>A0AAX6IL83</accession>
<dbReference type="EMBL" id="JANAVB010000376">
    <property type="protein sequence ID" value="KAJ6853848.1"/>
    <property type="molecule type" value="Genomic_DNA"/>
</dbReference>
<protein>
    <submittedName>
        <fullName evidence="1">Uncharacterized protein</fullName>
    </submittedName>
</protein>
<name>A0AAX6IL83_IRIPA</name>
<proteinExistence type="predicted"/>
<keyword evidence="2" id="KW-1185">Reference proteome</keyword>
<evidence type="ECO:0000313" key="2">
    <source>
        <dbReference type="Proteomes" id="UP001140949"/>
    </source>
</evidence>
<dbReference type="AlphaFoldDB" id="A0AAX6IL83"/>
<evidence type="ECO:0000313" key="1">
    <source>
        <dbReference type="EMBL" id="KAJ6853848.1"/>
    </source>
</evidence>
<reference evidence="1" key="1">
    <citation type="journal article" date="2023" name="GigaByte">
        <title>Genome assembly of the bearded iris, Iris pallida Lam.</title>
        <authorList>
            <person name="Bruccoleri R.E."/>
            <person name="Oakeley E.J."/>
            <person name="Faust A.M.E."/>
            <person name="Altorfer M."/>
            <person name="Dessus-Babus S."/>
            <person name="Burckhardt D."/>
            <person name="Oertli M."/>
            <person name="Naumann U."/>
            <person name="Petersen F."/>
            <person name="Wong J."/>
        </authorList>
    </citation>
    <scope>NUCLEOTIDE SEQUENCE</scope>
    <source>
        <strain evidence="1">GSM-AAB239-AS_SAM_17_03QT</strain>
    </source>
</reference>
<sequence length="57" mass="6432">MPKCIKYMFLNVNNLLIIICFPTPKNPILRSETADIADIADTNTHRNSPILIPIPIL</sequence>
<dbReference type="Proteomes" id="UP001140949">
    <property type="component" value="Unassembled WGS sequence"/>
</dbReference>